<sequence length="524" mass="59176">MRRILLFAVFLVLVVGSANAYLVSDEPKLDAHTLTKSVQAGKIQELKIVILNAAKHEWSERGTLEKEIAYNMSLNAYNLTLELESDEIKILTERVRIPVLPANSQQVVSFQISVPNNLSGEHTLTLRVNYERIRYVDVTGNLSGSYEVDYYYRDETVEIPIKVEILQTAEPEFRVYPLKSTLYASEQDRIALQLANVGLSDARNVEVTLEGIEVIQPGKVIVPHLGPSSITVVEFDVVAPEREGELNVKARINYTYFDGERWIDGFDEVTFKIFVEKIGRGIEFSIGKDELERGESGVIDLFVMNNYLYPIKGLELVISEPDGIDFSATKFLIGYLNSGEVKVIGIPYNVDENADFGNGEIMIQAKYTILASKLEEREITKSIKIVVKENPDFIVLNKPIVYHGENIVKLEVMNVGGYAKNVHFKLNPSPGIKLKMPEAYIAELKRDERANISFRVDVDDDVIAGNEYRIDITYKAENTEGEEISDSFYAYLFVEEKSWVERNTLIIVAAVIAIAILLAMLKRR</sequence>
<dbReference type="eggNOG" id="arCOG02079">
    <property type="taxonomic scope" value="Archaea"/>
</dbReference>
<dbReference type="Proteomes" id="UP000013307">
    <property type="component" value="Chromosome"/>
</dbReference>
<feature type="transmembrane region" description="Helical" evidence="1">
    <location>
        <begin position="504"/>
        <end position="521"/>
    </location>
</feature>
<dbReference type="GeneID" id="15392130"/>
<dbReference type="PANTHER" id="PTHR35902">
    <property type="entry name" value="S-LAYER DOMAIN-LIKE PROTEIN-RELATED"/>
    <property type="match status" value="1"/>
</dbReference>
<dbReference type="HOGENOM" id="CLU_039903_0_0_2"/>
<dbReference type="RefSeq" id="WP_015590110.1">
    <property type="nucleotide sequence ID" value="NC_021169.1"/>
</dbReference>
<evidence type="ECO:0000313" key="2">
    <source>
        <dbReference type="EMBL" id="AGK60511.1"/>
    </source>
</evidence>
<dbReference type="EMBL" id="CP005290">
    <property type="protein sequence ID" value="AGK60511.1"/>
    <property type="molecule type" value="Genomic_DNA"/>
</dbReference>
<proteinExistence type="predicted"/>
<evidence type="ECO:0008006" key="4">
    <source>
        <dbReference type="Google" id="ProtNLM"/>
    </source>
</evidence>
<keyword evidence="3" id="KW-1185">Reference proteome</keyword>
<dbReference type="AlphaFoldDB" id="N0BJ88"/>
<dbReference type="KEGG" id="ast:Asulf_00484"/>
<evidence type="ECO:0000256" key="1">
    <source>
        <dbReference type="SAM" id="Phobius"/>
    </source>
</evidence>
<keyword evidence="1" id="KW-0812">Transmembrane</keyword>
<keyword evidence="1" id="KW-1133">Transmembrane helix</keyword>
<evidence type="ECO:0000313" key="3">
    <source>
        <dbReference type="Proteomes" id="UP000013307"/>
    </source>
</evidence>
<reference evidence="2 3" key="1">
    <citation type="journal article" date="2013" name="Genome Announc.">
        <title>Complete Genome Sequence of the Thermophilic and Facultatively Chemolithoautotrophic Sulfate Reducer Archaeoglobus sulfaticallidus Strain PM70-1T.</title>
        <authorList>
            <person name="Stokke R."/>
            <person name="Hocking W.P."/>
            <person name="Steinsbu B.O."/>
            <person name="Steen I.H."/>
        </authorList>
    </citation>
    <scope>NUCLEOTIDE SEQUENCE [LARGE SCALE GENOMIC DNA]</scope>
    <source>
        <strain evidence="2">PM70-1</strain>
    </source>
</reference>
<protein>
    <recommendedName>
        <fullName evidence="4">S-layer domain protein</fullName>
    </recommendedName>
</protein>
<gene>
    <name evidence="2" type="ORF">Asulf_00484</name>
</gene>
<keyword evidence="1" id="KW-0472">Membrane</keyword>
<accession>N0BJ88</accession>
<name>N0BJ88_9EURY</name>
<organism evidence="2 3">
    <name type="scientific">Archaeoglobus sulfaticallidus PM70-1</name>
    <dbReference type="NCBI Taxonomy" id="387631"/>
    <lineage>
        <taxon>Archaea</taxon>
        <taxon>Methanobacteriati</taxon>
        <taxon>Methanobacteriota</taxon>
        <taxon>Archaeoglobi</taxon>
        <taxon>Archaeoglobales</taxon>
        <taxon>Archaeoglobaceae</taxon>
        <taxon>Archaeoglobus</taxon>
    </lineage>
</organism>
<dbReference type="PANTHER" id="PTHR35902:SF3">
    <property type="entry name" value="NPCBM-ASSOCIATED, NEW3 DOMAIN OF ALPHA-GALACTOSIDASE"/>
    <property type="match status" value="1"/>
</dbReference>